<feature type="transmembrane region" description="Helical" evidence="5">
    <location>
        <begin position="87"/>
        <end position="105"/>
    </location>
</feature>
<protein>
    <submittedName>
        <fullName evidence="6">UbiA family prenyltransferase</fullName>
    </submittedName>
</protein>
<comment type="subcellular location">
    <subcellularLocation>
        <location evidence="1">Membrane</location>
        <topology evidence="1">Multi-pass membrane protein</topology>
    </subcellularLocation>
</comment>
<gene>
    <name evidence="6" type="ORF">M6B22_07635</name>
</gene>
<evidence type="ECO:0000256" key="4">
    <source>
        <dbReference type="ARBA" id="ARBA00023136"/>
    </source>
</evidence>
<feature type="transmembrane region" description="Helical" evidence="5">
    <location>
        <begin position="159"/>
        <end position="180"/>
    </location>
</feature>
<keyword evidence="7" id="KW-1185">Reference proteome</keyword>
<feature type="transmembrane region" description="Helical" evidence="5">
    <location>
        <begin position="27"/>
        <end position="51"/>
    </location>
</feature>
<organism evidence="6 7">
    <name type="scientific">Jatrophihabitans cynanchi</name>
    <dbReference type="NCBI Taxonomy" id="2944128"/>
    <lineage>
        <taxon>Bacteria</taxon>
        <taxon>Bacillati</taxon>
        <taxon>Actinomycetota</taxon>
        <taxon>Actinomycetes</taxon>
        <taxon>Jatrophihabitantales</taxon>
        <taxon>Jatrophihabitantaceae</taxon>
        <taxon>Jatrophihabitans</taxon>
    </lineage>
</organism>
<feature type="transmembrane region" description="Helical" evidence="5">
    <location>
        <begin position="226"/>
        <end position="248"/>
    </location>
</feature>
<feature type="transmembrane region" description="Helical" evidence="5">
    <location>
        <begin position="201"/>
        <end position="220"/>
    </location>
</feature>
<feature type="transmembrane region" description="Helical" evidence="5">
    <location>
        <begin position="134"/>
        <end position="153"/>
    </location>
</feature>
<evidence type="ECO:0000256" key="5">
    <source>
        <dbReference type="SAM" id="Phobius"/>
    </source>
</evidence>
<dbReference type="InterPro" id="IPR000537">
    <property type="entry name" value="UbiA_prenyltransferase"/>
</dbReference>
<dbReference type="Gene3D" id="1.10.357.140">
    <property type="entry name" value="UbiA prenyltransferase"/>
    <property type="match status" value="1"/>
</dbReference>
<feature type="transmembrane region" description="Helical" evidence="5">
    <location>
        <begin position="255"/>
        <end position="273"/>
    </location>
</feature>
<accession>A0ABY7K1A2</accession>
<evidence type="ECO:0000313" key="6">
    <source>
        <dbReference type="EMBL" id="WAX58628.1"/>
    </source>
</evidence>
<sequence>MSGVLRSASALARSCHPAPSAGVTAFATVLAVTAGNGAGTCALLALAVLAGQLSIGWSNDRLDAARDRAVARTDKPIATGELAHRTVEVAIAVALAACVACSLALGWRAGLLHLAAVSGGWLYNLWLKATWFSWLPYAAAFGALPAIAVLAVPGHPAPAAWPIAAGACLGVAAHLTNVLPDLAGDRATGIRGLPHRIGARASLALTGPLLVAATGCAAFGPPGVPFLLGWLAFAVSVVVAVLGPAVLWRRPAGKLAFYAIFVVVALELAVIVADGHRLR</sequence>
<keyword evidence="3 5" id="KW-1133">Transmembrane helix</keyword>
<dbReference type="InterPro" id="IPR044878">
    <property type="entry name" value="UbiA_sf"/>
</dbReference>
<evidence type="ECO:0000256" key="3">
    <source>
        <dbReference type="ARBA" id="ARBA00022989"/>
    </source>
</evidence>
<evidence type="ECO:0000313" key="7">
    <source>
        <dbReference type="Proteomes" id="UP001164693"/>
    </source>
</evidence>
<dbReference type="RefSeq" id="WP_269445167.1">
    <property type="nucleotide sequence ID" value="NZ_CP097463.1"/>
</dbReference>
<keyword evidence="4 5" id="KW-0472">Membrane</keyword>
<keyword evidence="2 5" id="KW-0812">Transmembrane</keyword>
<dbReference type="Pfam" id="PF01040">
    <property type="entry name" value="UbiA"/>
    <property type="match status" value="1"/>
</dbReference>
<reference evidence="6" key="1">
    <citation type="submission" date="2022-05" db="EMBL/GenBank/DDBJ databases">
        <title>Jatrophihabitans sp. SB3-54 whole genome sequence.</title>
        <authorList>
            <person name="Suh M.K."/>
            <person name="Eom M.K."/>
            <person name="Kim J.S."/>
            <person name="Kim H.S."/>
            <person name="Do H.E."/>
            <person name="Shin Y.K."/>
            <person name="Lee J.-S."/>
        </authorList>
    </citation>
    <scope>NUCLEOTIDE SEQUENCE</scope>
    <source>
        <strain evidence="6">SB3-54</strain>
    </source>
</reference>
<evidence type="ECO:0000256" key="1">
    <source>
        <dbReference type="ARBA" id="ARBA00004141"/>
    </source>
</evidence>
<dbReference type="EMBL" id="CP097463">
    <property type="protein sequence ID" value="WAX58628.1"/>
    <property type="molecule type" value="Genomic_DNA"/>
</dbReference>
<name>A0ABY7K1A2_9ACTN</name>
<dbReference type="Proteomes" id="UP001164693">
    <property type="component" value="Chromosome"/>
</dbReference>
<evidence type="ECO:0000256" key="2">
    <source>
        <dbReference type="ARBA" id="ARBA00022692"/>
    </source>
</evidence>
<proteinExistence type="predicted"/>